<dbReference type="RefSeq" id="WP_290252839.1">
    <property type="nucleotide sequence ID" value="NZ_JAUGQQ010000001.1"/>
</dbReference>
<gene>
    <name evidence="1" type="ORF">QRD02_00020</name>
</gene>
<reference evidence="1 2" key="1">
    <citation type="submission" date="2023-06" db="EMBL/GenBank/DDBJ databases">
        <authorList>
            <person name="Ye Y.-Q."/>
            <person name="Du Z.-J."/>
        </authorList>
    </citation>
    <scope>NUCLEOTIDE SEQUENCE [LARGE SCALE GENOMIC DNA]</scope>
    <source>
        <strain evidence="1 2">SDUM287046</strain>
    </source>
</reference>
<evidence type="ECO:0000313" key="1">
    <source>
        <dbReference type="EMBL" id="MDN3722750.1"/>
    </source>
</evidence>
<comment type="caution">
    <text evidence="1">The sequence shown here is derived from an EMBL/GenBank/DDBJ whole genome shotgun (WGS) entry which is preliminary data.</text>
</comment>
<evidence type="ECO:0000313" key="2">
    <source>
        <dbReference type="Proteomes" id="UP001244787"/>
    </source>
</evidence>
<protein>
    <submittedName>
        <fullName evidence="1">Uncharacterized protein</fullName>
    </submittedName>
</protein>
<keyword evidence="2" id="KW-1185">Reference proteome</keyword>
<proteinExistence type="predicted"/>
<accession>A0ABT8DI23</accession>
<organism evidence="1 2">
    <name type="scientific">Aequorivita aurantiaca</name>
    <dbReference type="NCBI Taxonomy" id="3053356"/>
    <lineage>
        <taxon>Bacteria</taxon>
        <taxon>Pseudomonadati</taxon>
        <taxon>Bacteroidota</taxon>
        <taxon>Flavobacteriia</taxon>
        <taxon>Flavobacteriales</taxon>
        <taxon>Flavobacteriaceae</taxon>
        <taxon>Aequorivita</taxon>
    </lineage>
</organism>
<dbReference type="Proteomes" id="UP001244787">
    <property type="component" value="Unassembled WGS sequence"/>
</dbReference>
<dbReference type="EMBL" id="JAUGQQ010000001">
    <property type="protein sequence ID" value="MDN3722750.1"/>
    <property type="molecule type" value="Genomic_DNA"/>
</dbReference>
<sequence>MSENKTPKTFADFGLTFVPNEDCITCNTGSCHNNVTSRMDGKEYNVHITVDFDSNEYFVIAQENASSNSAFDTFEIFKKEEDAVKFVCDRFNWFNCF</sequence>
<name>A0ABT8DI23_9FLAO</name>